<gene>
    <name evidence="1" type="ORF">DNTS_004542</name>
</gene>
<sequence length="148" mass="16152">MAEPFPLVELVNIPVCSQCTCGTAWGGHALHNKNRNQQDSWARAPRRDMGSRGELLLTLLLLLSVTFICETALLRKSSAVDFLKSGRERRALRCFNGGCSSEDSEAEEAPEVNSDYEQENSKLFFNAVAQGGAQMKPDGEIQGEGSGM</sequence>
<evidence type="ECO:0000313" key="2">
    <source>
        <dbReference type="Proteomes" id="UP000316079"/>
    </source>
</evidence>
<accession>A0A553RKL1</accession>
<name>A0A553RKL1_9TELE</name>
<dbReference type="EMBL" id="SRMA01023893">
    <property type="protein sequence ID" value="TRZ02720.1"/>
    <property type="molecule type" value="Genomic_DNA"/>
</dbReference>
<keyword evidence="2" id="KW-1185">Reference proteome</keyword>
<proteinExistence type="predicted"/>
<reference evidence="1 2" key="1">
    <citation type="journal article" date="2019" name="Sci. Data">
        <title>Hybrid genome assembly and annotation of Danionella translucida.</title>
        <authorList>
            <person name="Kadobianskyi M."/>
            <person name="Schulze L."/>
            <person name="Schuelke M."/>
            <person name="Judkewitz B."/>
        </authorList>
    </citation>
    <scope>NUCLEOTIDE SEQUENCE [LARGE SCALE GENOMIC DNA]</scope>
    <source>
        <strain evidence="1 2">Bolton</strain>
    </source>
</reference>
<dbReference type="OrthoDB" id="8924219at2759"/>
<dbReference type="AlphaFoldDB" id="A0A553RKL1"/>
<evidence type="ECO:0000313" key="1">
    <source>
        <dbReference type="EMBL" id="TRZ02720.1"/>
    </source>
</evidence>
<protein>
    <submittedName>
        <fullName evidence="1">Uncharacterized protein</fullName>
    </submittedName>
</protein>
<comment type="caution">
    <text evidence="1">The sequence shown here is derived from an EMBL/GenBank/DDBJ whole genome shotgun (WGS) entry which is preliminary data.</text>
</comment>
<organism evidence="1 2">
    <name type="scientific">Danionella cerebrum</name>
    <dbReference type="NCBI Taxonomy" id="2873325"/>
    <lineage>
        <taxon>Eukaryota</taxon>
        <taxon>Metazoa</taxon>
        <taxon>Chordata</taxon>
        <taxon>Craniata</taxon>
        <taxon>Vertebrata</taxon>
        <taxon>Euteleostomi</taxon>
        <taxon>Actinopterygii</taxon>
        <taxon>Neopterygii</taxon>
        <taxon>Teleostei</taxon>
        <taxon>Ostariophysi</taxon>
        <taxon>Cypriniformes</taxon>
        <taxon>Danionidae</taxon>
        <taxon>Danioninae</taxon>
        <taxon>Danionella</taxon>
    </lineage>
</organism>
<dbReference type="Proteomes" id="UP000316079">
    <property type="component" value="Unassembled WGS sequence"/>
</dbReference>